<name>A0A2H5Y533_9CHLR</name>
<dbReference type="Pfam" id="PF13439">
    <property type="entry name" value="Glyco_transf_4"/>
    <property type="match status" value="1"/>
</dbReference>
<sequence>MARERILGIDASRTTLAQPTGVERYARAVVRALIPLAEAEGVRLRLYFRDPPPPGLFPRSPWVEHRILPFPRLWTHLRLSGEMLRHPPAALFVPAHVIPLYHPPSAVTVHDLGYRYFPRTHPLFQRLYLDLSTRWSATVARVVFADSQATMMDLVRFYRIRPEKIVVAYPGYDPPPIPTDPEPILRRFGIQRPYVISVGTIHPRKNFSLILRIIARRMAGGWAGQVVIVGRPGWPDPVFERLRRDPIWSGRLILTGYVDDESRGALLSQAEAFLLPSLYEGFGFPVLEAQACGVPVLCTPNGSLREVAGEGALLLPPDDPDPWVEALDRLARDPGFRAELIARGHANRKRFSWEACARTIWGSLREWLGPP</sequence>
<dbReference type="AlphaFoldDB" id="A0A2H5Y533"/>
<feature type="domain" description="Glycosyltransferase subfamily 4-like N-terminal" evidence="2">
    <location>
        <begin position="21"/>
        <end position="174"/>
    </location>
</feature>
<keyword evidence="3" id="KW-0328">Glycosyltransferase</keyword>
<dbReference type="GO" id="GO:0016757">
    <property type="term" value="F:glycosyltransferase activity"/>
    <property type="evidence" value="ECO:0007669"/>
    <property type="project" value="UniProtKB-KW"/>
</dbReference>
<dbReference type="Gene3D" id="3.40.50.2000">
    <property type="entry name" value="Glycogen Phosphorylase B"/>
    <property type="match status" value="2"/>
</dbReference>
<evidence type="ECO:0000259" key="2">
    <source>
        <dbReference type="Pfam" id="PF13439"/>
    </source>
</evidence>
<evidence type="ECO:0000313" key="3">
    <source>
        <dbReference type="EMBL" id="GBD08555.1"/>
    </source>
</evidence>
<dbReference type="InterPro" id="IPR028098">
    <property type="entry name" value="Glyco_trans_4-like_N"/>
</dbReference>
<dbReference type="PANTHER" id="PTHR46401">
    <property type="entry name" value="GLYCOSYLTRANSFERASE WBBK-RELATED"/>
    <property type="match status" value="1"/>
</dbReference>
<dbReference type="EMBL" id="BEHY01000012">
    <property type="protein sequence ID" value="GBD08555.1"/>
    <property type="molecule type" value="Genomic_DNA"/>
</dbReference>
<comment type="caution">
    <text evidence="3">The sequence shown here is derived from an EMBL/GenBank/DDBJ whole genome shotgun (WGS) entry which is preliminary data.</text>
</comment>
<evidence type="ECO:0000313" key="4">
    <source>
        <dbReference type="Proteomes" id="UP000236642"/>
    </source>
</evidence>
<dbReference type="GO" id="GO:0009103">
    <property type="term" value="P:lipopolysaccharide biosynthetic process"/>
    <property type="evidence" value="ECO:0007669"/>
    <property type="project" value="TreeGrafter"/>
</dbReference>
<accession>A0A2H5Y533</accession>
<proteinExistence type="predicted"/>
<dbReference type="EC" id="2.4.1.291" evidence="3"/>
<dbReference type="PANTHER" id="PTHR46401:SF2">
    <property type="entry name" value="GLYCOSYLTRANSFERASE WBBK-RELATED"/>
    <property type="match status" value="1"/>
</dbReference>
<dbReference type="Proteomes" id="UP000236642">
    <property type="component" value="Unassembled WGS sequence"/>
</dbReference>
<keyword evidence="1 3" id="KW-0808">Transferase</keyword>
<evidence type="ECO:0000256" key="1">
    <source>
        <dbReference type="ARBA" id="ARBA00022679"/>
    </source>
</evidence>
<reference evidence="4" key="1">
    <citation type="submission" date="2017-09" db="EMBL/GenBank/DDBJ databases">
        <title>Metaegenomics of thermophilic ammonia-oxidizing enrichment culture.</title>
        <authorList>
            <person name="Kato S."/>
            <person name="Suzuki K."/>
        </authorList>
    </citation>
    <scope>NUCLEOTIDE SEQUENCE [LARGE SCALE GENOMIC DNA]</scope>
</reference>
<dbReference type="CDD" id="cd03809">
    <property type="entry name" value="GT4_MtfB-like"/>
    <property type="match status" value="1"/>
</dbReference>
<gene>
    <name evidence="3" type="primary">pglJ</name>
    <name evidence="3" type="ORF">HRbin22_00795</name>
</gene>
<protein>
    <submittedName>
        <fullName evidence="3">N-acetylgalactosamine-N, N'-diacetylbacillosaminyl-diphospho-undecaprenol 4-alpha-N-acetylgalactosaminyltransferase</fullName>
        <ecNumber evidence="3">2.4.1.291</ecNumber>
    </submittedName>
</protein>
<dbReference type="Pfam" id="PF13692">
    <property type="entry name" value="Glyco_trans_1_4"/>
    <property type="match status" value="1"/>
</dbReference>
<organism evidence="3 4">
    <name type="scientific">Candidatus Thermoflexus japonica</name>
    <dbReference type="NCBI Taxonomy" id="2035417"/>
    <lineage>
        <taxon>Bacteria</taxon>
        <taxon>Bacillati</taxon>
        <taxon>Chloroflexota</taxon>
        <taxon>Thermoflexia</taxon>
        <taxon>Thermoflexales</taxon>
        <taxon>Thermoflexaceae</taxon>
        <taxon>Thermoflexus</taxon>
    </lineage>
</organism>
<dbReference type="SUPFAM" id="SSF53756">
    <property type="entry name" value="UDP-Glycosyltransferase/glycogen phosphorylase"/>
    <property type="match status" value="1"/>
</dbReference>